<dbReference type="OrthoDB" id="18431at2759"/>
<sequence length="124" mass="14436">MFNGQVSSVCSEALSYFLTLTSESHREAWTNLLLLFLTKVLKISDERFKAHASCYYPLLCETIQFDLIPELRAILRRFFHRIGLVFKISLPPDQDQDRSGQNMELTDLPFQGDKRQKANHEENL</sequence>
<dbReference type="Pfam" id="PF20252">
    <property type="entry name" value="BIG2_C"/>
    <property type="match status" value="1"/>
</dbReference>
<reference evidence="3" key="1">
    <citation type="submission" date="2017-08" db="EMBL/GenBank/DDBJ databases">
        <title>Assembly of the North American Bullfrog Genome.</title>
        <authorList>
            <person name="Warren R.L."/>
            <person name="Vandervalk B.P."/>
            <person name="Kucuk E."/>
            <person name="Birol I."/>
            <person name="Helbing C."/>
            <person name="Pandoh P."/>
            <person name="Behsaz B."/>
            <person name="Mohamadi H."/>
            <person name="Chu J."/>
            <person name="Jackman S."/>
            <person name="Hammond S.A."/>
            <person name="Veldhoen N."/>
            <person name="Kirk H."/>
            <person name="Zhao Y."/>
            <person name="Coope R."/>
            <person name="Pleasance S."/>
            <person name="Moore R."/>
            <person name="Holt R."/>
        </authorList>
    </citation>
    <scope>NUCLEOTIDE SEQUENCE</scope>
    <source>
        <strain evidence="3">Bruno</strain>
        <tissue evidence="3">Liver</tissue>
    </source>
</reference>
<feature type="compositionally biased region" description="Basic and acidic residues" evidence="1">
    <location>
        <begin position="112"/>
        <end position="124"/>
    </location>
</feature>
<accession>A0A2G9S825</accession>
<protein>
    <recommendedName>
        <fullName evidence="2">Sec7/BIG1-like C-terminal domain-containing protein</fullName>
    </recommendedName>
</protein>
<dbReference type="InterPro" id="IPR046455">
    <property type="entry name" value="Sec7/BIG1-like_C"/>
</dbReference>
<evidence type="ECO:0000259" key="2">
    <source>
        <dbReference type="Pfam" id="PF20252"/>
    </source>
</evidence>
<name>A0A2G9S825_AQUCT</name>
<dbReference type="EMBL" id="KV925335">
    <property type="protein sequence ID" value="PIO36244.1"/>
    <property type="molecule type" value="Genomic_DNA"/>
</dbReference>
<dbReference type="AlphaFoldDB" id="A0A2G9S825"/>
<proteinExistence type="predicted"/>
<evidence type="ECO:0000256" key="1">
    <source>
        <dbReference type="SAM" id="MobiDB-lite"/>
    </source>
</evidence>
<feature type="domain" description="Sec7/BIG1-like C-terminal" evidence="2">
    <location>
        <begin position="5"/>
        <end position="80"/>
    </location>
</feature>
<gene>
    <name evidence="3" type="ORF">AB205_0097140</name>
</gene>
<feature type="region of interest" description="Disordered" evidence="1">
    <location>
        <begin position="90"/>
        <end position="124"/>
    </location>
</feature>
<evidence type="ECO:0000313" key="3">
    <source>
        <dbReference type="EMBL" id="PIO36244.1"/>
    </source>
</evidence>
<organism evidence="3">
    <name type="scientific">Aquarana catesbeiana</name>
    <name type="common">American bullfrog</name>
    <name type="synonym">Rana catesbeiana</name>
    <dbReference type="NCBI Taxonomy" id="8400"/>
    <lineage>
        <taxon>Eukaryota</taxon>
        <taxon>Metazoa</taxon>
        <taxon>Chordata</taxon>
        <taxon>Craniata</taxon>
        <taxon>Vertebrata</taxon>
        <taxon>Euteleostomi</taxon>
        <taxon>Amphibia</taxon>
        <taxon>Batrachia</taxon>
        <taxon>Anura</taxon>
        <taxon>Neobatrachia</taxon>
        <taxon>Ranoidea</taxon>
        <taxon>Ranidae</taxon>
        <taxon>Aquarana</taxon>
    </lineage>
</organism>